<feature type="signal peptide" evidence="7">
    <location>
        <begin position="1"/>
        <end position="25"/>
    </location>
</feature>
<dbReference type="CDD" id="cd11010">
    <property type="entry name" value="S1-P1_nuclease"/>
    <property type="match status" value="1"/>
</dbReference>
<dbReference type="RefSeq" id="WP_102945192.1">
    <property type="nucleotide sequence ID" value="NZ_CP115543.1"/>
</dbReference>
<evidence type="ECO:0000256" key="4">
    <source>
        <dbReference type="ARBA" id="ARBA00022801"/>
    </source>
</evidence>
<organism evidence="8 9">
    <name type="scientific">Stenotrophomonas aracearum</name>
    <dbReference type="NCBI Taxonomy" id="3003272"/>
    <lineage>
        <taxon>Bacteria</taxon>
        <taxon>Pseudomonadati</taxon>
        <taxon>Pseudomonadota</taxon>
        <taxon>Gammaproteobacteria</taxon>
        <taxon>Lysobacterales</taxon>
        <taxon>Lysobacteraceae</taxon>
        <taxon>Stenotrophomonas</taxon>
    </lineage>
</organism>
<keyword evidence="4" id="KW-0378">Hydrolase</keyword>
<dbReference type="SUPFAM" id="SSF48537">
    <property type="entry name" value="Phospholipase C/P1 nuclease"/>
    <property type="match status" value="1"/>
</dbReference>
<gene>
    <name evidence="8" type="ORF">PDM28_15120</name>
</gene>
<dbReference type="Proteomes" id="UP001305421">
    <property type="component" value="Chromosome"/>
</dbReference>
<protein>
    <submittedName>
        <fullName evidence="8">S1/P1 nuclease</fullName>
    </submittedName>
</protein>
<dbReference type="InterPro" id="IPR008947">
    <property type="entry name" value="PLipase_C/P1_nuclease_dom_sf"/>
</dbReference>
<keyword evidence="3" id="KW-0255">Endonuclease</keyword>
<evidence type="ECO:0000313" key="8">
    <source>
        <dbReference type="EMBL" id="WNH47994.1"/>
    </source>
</evidence>
<dbReference type="EMBL" id="CP115543">
    <property type="protein sequence ID" value="WNH47994.1"/>
    <property type="molecule type" value="Genomic_DNA"/>
</dbReference>
<dbReference type="InterPro" id="IPR003154">
    <property type="entry name" value="S1/P1nuclease"/>
</dbReference>
<proteinExistence type="predicted"/>
<sequence>MKIASLLSSSALLLTLTLVSTDALAWGAQGHRLVARVAEPRLTAQTRAEVARLLANEPTPTLAAIAPWADELRAKDPGLGKRSAGWHYVNIGEDDCQYEVERNCRNGNCVVEALKTQTAILGDRSRPDAERAQALKFVVHFVGDIHQPMHAGYGHDKGGNDFQVQFNGRGTNLHSLWDSGLLNTMKLDDDAWTKRLAALPKPKFGKRSAIDTDAVQWAEASCRIAIAPGVYPTKRTLDPDYAATYLPVAERELRLAGERLAVLLNDTLGKP</sequence>
<name>A0ABY9YAW1_9GAMM</name>
<evidence type="ECO:0000256" key="7">
    <source>
        <dbReference type="SAM" id="SignalP"/>
    </source>
</evidence>
<reference evidence="8 9" key="1">
    <citation type="submission" date="2022-12" db="EMBL/GenBank/DDBJ databases">
        <title>Two new species, Stenotrophomonas aracearum and Stenotrophomonas oahuensis, isolated from Anthurium (Araceae family) in Hawaii.</title>
        <authorList>
            <person name="Chunag S.C."/>
            <person name="Dobhal S."/>
            <person name="Alvarez A."/>
            <person name="Arif M."/>
        </authorList>
    </citation>
    <scope>NUCLEOTIDE SEQUENCE [LARGE SCALE GENOMIC DNA]</scope>
    <source>
        <strain evidence="8 9">A5588</strain>
    </source>
</reference>
<evidence type="ECO:0000256" key="1">
    <source>
        <dbReference type="ARBA" id="ARBA00022722"/>
    </source>
</evidence>
<feature type="chain" id="PRO_5047235203" evidence="7">
    <location>
        <begin position="26"/>
        <end position="271"/>
    </location>
</feature>
<dbReference type="Pfam" id="PF02265">
    <property type="entry name" value="S1-P1_nuclease"/>
    <property type="match status" value="1"/>
</dbReference>
<keyword evidence="9" id="KW-1185">Reference proteome</keyword>
<keyword evidence="5" id="KW-1015">Disulfide bond</keyword>
<evidence type="ECO:0000256" key="5">
    <source>
        <dbReference type="ARBA" id="ARBA00023157"/>
    </source>
</evidence>
<keyword evidence="1" id="KW-0540">Nuclease</keyword>
<dbReference type="Gene3D" id="1.10.575.10">
    <property type="entry name" value="P1 Nuclease"/>
    <property type="match status" value="1"/>
</dbReference>
<evidence type="ECO:0000256" key="6">
    <source>
        <dbReference type="ARBA" id="ARBA00023180"/>
    </source>
</evidence>
<keyword evidence="2" id="KW-0479">Metal-binding</keyword>
<keyword evidence="7" id="KW-0732">Signal</keyword>
<evidence type="ECO:0000313" key="9">
    <source>
        <dbReference type="Proteomes" id="UP001305421"/>
    </source>
</evidence>
<evidence type="ECO:0000256" key="3">
    <source>
        <dbReference type="ARBA" id="ARBA00022759"/>
    </source>
</evidence>
<keyword evidence="6" id="KW-0325">Glycoprotein</keyword>
<accession>A0ABY9YAW1</accession>
<evidence type="ECO:0000256" key="2">
    <source>
        <dbReference type="ARBA" id="ARBA00022723"/>
    </source>
</evidence>
<dbReference type="PANTHER" id="PTHR33146">
    <property type="entry name" value="ENDONUCLEASE 4"/>
    <property type="match status" value="1"/>
</dbReference>
<dbReference type="PANTHER" id="PTHR33146:SF26">
    <property type="entry name" value="ENDONUCLEASE 4"/>
    <property type="match status" value="1"/>
</dbReference>